<dbReference type="PANTHER" id="PTHR30462:SF2">
    <property type="entry name" value="INTERMEMBRANE TRANSPORT PROTEIN PQIB"/>
    <property type="match status" value="1"/>
</dbReference>
<dbReference type="EMBL" id="SMCO01000002">
    <property type="protein sequence ID" value="TCV89491.1"/>
    <property type="molecule type" value="Genomic_DNA"/>
</dbReference>
<dbReference type="AlphaFoldDB" id="A0A4R3YCE2"/>
<dbReference type="PANTHER" id="PTHR30462">
    <property type="entry name" value="INTERMEMBRANE TRANSPORT PROTEIN PQIB-RELATED"/>
    <property type="match status" value="1"/>
</dbReference>
<keyword evidence="5 7" id="KW-1133">Transmembrane helix</keyword>
<evidence type="ECO:0000259" key="8">
    <source>
        <dbReference type="Pfam" id="PF02470"/>
    </source>
</evidence>
<dbReference type="InterPro" id="IPR003399">
    <property type="entry name" value="Mce/MlaD"/>
</dbReference>
<keyword evidence="2" id="KW-1003">Cell membrane</keyword>
<comment type="caution">
    <text evidence="9">The sequence shown here is derived from an EMBL/GenBank/DDBJ whole genome shotgun (WGS) entry which is preliminary data.</text>
</comment>
<accession>A0A4R3YCE2</accession>
<evidence type="ECO:0000256" key="1">
    <source>
        <dbReference type="ARBA" id="ARBA00004533"/>
    </source>
</evidence>
<evidence type="ECO:0000256" key="7">
    <source>
        <dbReference type="SAM" id="Phobius"/>
    </source>
</evidence>
<keyword evidence="10" id="KW-1185">Reference proteome</keyword>
<comment type="subcellular location">
    <subcellularLocation>
        <location evidence="1">Cell inner membrane</location>
    </subcellularLocation>
</comment>
<gene>
    <name evidence="9" type="ORF">EDC63_1028</name>
</gene>
<evidence type="ECO:0000256" key="6">
    <source>
        <dbReference type="ARBA" id="ARBA00023136"/>
    </source>
</evidence>
<keyword evidence="4 7" id="KW-0812">Transmembrane</keyword>
<organism evidence="9 10">
    <name type="scientific">Sulfurirhabdus autotrophica</name>
    <dbReference type="NCBI Taxonomy" id="1706046"/>
    <lineage>
        <taxon>Bacteria</taxon>
        <taxon>Pseudomonadati</taxon>
        <taxon>Pseudomonadota</taxon>
        <taxon>Betaproteobacteria</taxon>
        <taxon>Nitrosomonadales</taxon>
        <taxon>Sulfuricellaceae</taxon>
        <taxon>Sulfurirhabdus</taxon>
    </lineage>
</organism>
<feature type="transmembrane region" description="Helical" evidence="7">
    <location>
        <begin position="12"/>
        <end position="32"/>
    </location>
</feature>
<dbReference type="Pfam" id="PF02470">
    <property type="entry name" value="MlaD"/>
    <property type="match status" value="3"/>
</dbReference>
<keyword evidence="3" id="KW-0997">Cell inner membrane</keyword>
<feature type="domain" description="Mce/MlaD" evidence="8">
    <location>
        <begin position="34"/>
        <end position="125"/>
    </location>
</feature>
<name>A0A4R3YCE2_9PROT</name>
<feature type="domain" description="Mce/MlaD" evidence="8">
    <location>
        <begin position="279"/>
        <end position="377"/>
    </location>
</feature>
<evidence type="ECO:0000313" key="9">
    <source>
        <dbReference type="EMBL" id="TCV89491.1"/>
    </source>
</evidence>
<evidence type="ECO:0000313" key="10">
    <source>
        <dbReference type="Proteomes" id="UP000295367"/>
    </source>
</evidence>
<feature type="domain" description="Mce/MlaD" evidence="8">
    <location>
        <begin position="150"/>
        <end position="210"/>
    </location>
</feature>
<sequence>MVPRRRWSLQLVWLIPIVAALIGGWLAVKAVLDRGPTITISFSTAEGLEPEKTRVKYHSVDIGRVTNVAFSEDRTRVVATVILSKQAEPFLVADTRFWVVRPRVSGTQISGLNTLLSGAYIGMDVGSSGDSKRKFVGLDMPPIVTVDLPGQHFQLHSEDLGSLDIGSPVYFRRVQVGSIVNYELDKDGTGVQLHVFVKAPYDRYVKANTRFWQASGFDLALDANGIRLNTESAVSLLFGGVSFETPVESVSAPSAQGNTSFLLYSDRGKAMRLPDTAEETYRMVFDESVRGLSVGAPVDFRGVVIGEVTAIDVDFDAKNADVRVPVEVRLYPDRLRGKEKNGAVQRGSFMEKLVSRGLRAQLRSGSLLTGQLYVALDIFSEKPKVAMSKQAGRAEIPTVVSSVQELQSTLLRLARKLDNLPLESTVADARKSIKALESTLATTDRAIKRIDSDVTPQAAKTLADLSHTLARVDQGLDGLLADDAPIQRDVRETLREVSRAAEALRSLADYLERKPGAILRGRVEEPAK</sequence>
<reference evidence="9 10" key="1">
    <citation type="submission" date="2019-03" db="EMBL/GenBank/DDBJ databases">
        <title>Genomic Encyclopedia of Type Strains, Phase IV (KMG-IV): sequencing the most valuable type-strain genomes for metagenomic binning, comparative biology and taxonomic classification.</title>
        <authorList>
            <person name="Goeker M."/>
        </authorList>
    </citation>
    <scope>NUCLEOTIDE SEQUENCE [LARGE SCALE GENOMIC DNA]</scope>
    <source>
        <strain evidence="9 10">DSM 100309</strain>
    </source>
</reference>
<dbReference type="InterPro" id="IPR051800">
    <property type="entry name" value="PqiA-PqiB_transport"/>
</dbReference>
<evidence type="ECO:0000256" key="4">
    <source>
        <dbReference type="ARBA" id="ARBA00022692"/>
    </source>
</evidence>
<keyword evidence="6 7" id="KW-0472">Membrane</keyword>
<proteinExistence type="predicted"/>
<evidence type="ECO:0000256" key="2">
    <source>
        <dbReference type="ARBA" id="ARBA00022475"/>
    </source>
</evidence>
<dbReference type="GO" id="GO:0005886">
    <property type="term" value="C:plasma membrane"/>
    <property type="evidence" value="ECO:0007669"/>
    <property type="project" value="UniProtKB-SubCell"/>
</dbReference>
<protein>
    <submittedName>
        <fullName evidence="9">Paraquat-inducible protein B</fullName>
    </submittedName>
</protein>
<evidence type="ECO:0000256" key="5">
    <source>
        <dbReference type="ARBA" id="ARBA00022989"/>
    </source>
</evidence>
<evidence type="ECO:0000256" key="3">
    <source>
        <dbReference type="ARBA" id="ARBA00022519"/>
    </source>
</evidence>
<dbReference type="Proteomes" id="UP000295367">
    <property type="component" value="Unassembled WGS sequence"/>
</dbReference>